<name>A0A8C5LZM4_9ANUR</name>
<reference evidence="7" key="1">
    <citation type="submission" date="2025-08" db="UniProtKB">
        <authorList>
            <consortium name="Ensembl"/>
        </authorList>
    </citation>
    <scope>IDENTIFICATION</scope>
</reference>
<reference evidence="7" key="2">
    <citation type="submission" date="2025-09" db="UniProtKB">
        <authorList>
            <consortium name="Ensembl"/>
        </authorList>
    </citation>
    <scope>IDENTIFICATION</scope>
</reference>
<keyword evidence="8" id="KW-1185">Reference proteome</keyword>
<feature type="transmembrane region" description="Helical" evidence="6">
    <location>
        <begin position="354"/>
        <end position="375"/>
    </location>
</feature>
<dbReference type="OrthoDB" id="430300at2759"/>
<feature type="transmembrane region" description="Helical" evidence="6">
    <location>
        <begin position="328"/>
        <end position="348"/>
    </location>
</feature>
<protein>
    <recommendedName>
        <fullName evidence="9">Thymic stromal cotransporter</fullName>
    </recommendedName>
</protein>
<comment type="similarity">
    <text evidence="5">Belongs to the major facilitator superfamily. SLC46A family.</text>
</comment>
<organism evidence="7 8">
    <name type="scientific">Leptobrachium leishanense</name>
    <name type="common">Leishan spiny toad</name>
    <dbReference type="NCBI Taxonomy" id="445787"/>
    <lineage>
        <taxon>Eukaryota</taxon>
        <taxon>Metazoa</taxon>
        <taxon>Chordata</taxon>
        <taxon>Craniata</taxon>
        <taxon>Vertebrata</taxon>
        <taxon>Euteleostomi</taxon>
        <taxon>Amphibia</taxon>
        <taxon>Batrachia</taxon>
        <taxon>Anura</taxon>
        <taxon>Pelobatoidea</taxon>
        <taxon>Megophryidae</taxon>
        <taxon>Leptobrachium</taxon>
    </lineage>
</organism>
<feature type="transmembrane region" description="Helical" evidence="6">
    <location>
        <begin position="418"/>
        <end position="441"/>
    </location>
</feature>
<dbReference type="GO" id="GO:0016020">
    <property type="term" value="C:membrane"/>
    <property type="evidence" value="ECO:0007669"/>
    <property type="project" value="UniProtKB-SubCell"/>
</dbReference>
<feature type="transmembrane region" description="Helical" evidence="6">
    <location>
        <begin position="183"/>
        <end position="204"/>
    </location>
</feature>
<dbReference type="AlphaFoldDB" id="A0A8C5LZM4"/>
<evidence type="ECO:0008006" key="9">
    <source>
        <dbReference type="Google" id="ProtNLM"/>
    </source>
</evidence>
<sequence length="453" mass="49935">MVMIRNWIEPVVAGAQVASSFYDVGLLMAVKNHYNRTITNSSSENALQNAISNFYIIHNLILGLTPLLSAYILATISDRGKRKITIIVPLVGYLIARSFLLFVLLLDLPIEVMFGSAALNGLTGWFTAYWAGVMTWTSHGSSESKRSLRFIIIELVYGVAGFFGSLVSGHIFVHFQITKNQGVVLVSCSLALYVYCLLYSIFILKVPHKEGFPSINSIQSNRENKNEPDATRTENSRLLGAYSDEQPTTNPEVNTKTPQKALIILLFAGAIFYNVAVNGAVDVLPFFLLKKPLSWDSVYIGYGNAAGYMIFITSFLAVYILSGRLKDLILTCIGILSFCAGIFIMAFVQWTFLYYIARAVMMFSLVPLPTIRSVLSKQVTGSSYGKVFVVLQLSLAISGVITSIAFNKIYQATLEMFSGFSFILSGIIAVLSLVPISIAAFKYPSQRDTDTTN</sequence>
<feature type="transmembrane region" description="Helical" evidence="6">
    <location>
        <begin position="387"/>
        <end position="406"/>
    </location>
</feature>
<feature type="transmembrane region" description="Helical" evidence="6">
    <location>
        <begin position="54"/>
        <end position="74"/>
    </location>
</feature>
<feature type="transmembrane region" description="Helical" evidence="6">
    <location>
        <begin position="86"/>
        <end position="106"/>
    </location>
</feature>
<evidence type="ECO:0000256" key="3">
    <source>
        <dbReference type="ARBA" id="ARBA00022989"/>
    </source>
</evidence>
<dbReference type="SUPFAM" id="SSF103473">
    <property type="entry name" value="MFS general substrate transporter"/>
    <property type="match status" value="1"/>
</dbReference>
<accession>A0A8C5LZM4</accession>
<evidence type="ECO:0000256" key="4">
    <source>
        <dbReference type="ARBA" id="ARBA00023136"/>
    </source>
</evidence>
<keyword evidence="3 6" id="KW-1133">Transmembrane helix</keyword>
<evidence type="ECO:0000256" key="5">
    <source>
        <dbReference type="ARBA" id="ARBA00038227"/>
    </source>
</evidence>
<dbReference type="GeneTree" id="ENSGT00950000183096"/>
<dbReference type="PANTHER" id="PTHR23507">
    <property type="entry name" value="ZGC:174356"/>
    <property type="match status" value="1"/>
</dbReference>
<evidence type="ECO:0000313" key="8">
    <source>
        <dbReference type="Proteomes" id="UP000694569"/>
    </source>
</evidence>
<dbReference type="Pfam" id="PF07690">
    <property type="entry name" value="MFS_1"/>
    <property type="match status" value="1"/>
</dbReference>
<evidence type="ECO:0000256" key="6">
    <source>
        <dbReference type="SAM" id="Phobius"/>
    </source>
</evidence>
<feature type="transmembrane region" description="Helical" evidence="6">
    <location>
        <begin position="299"/>
        <end position="321"/>
    </location>
</feature>
<feature type="transmembrane region" description="Helical" evidence="6">
    <location>
        <begin position="112"/>
        <end position="134"/>
    </location>
</feature>
<feature type="transmembrane region" description="Helical" evidence="6">
    <location>
        <begin position="262"/>
        <end position="287"/>
    </location>
</feature>
<evidence type="ECO:0000256" key="1">
    <source>
        <dbReference type="ARBA" id="ARBA00004141"/>
    </source>
</evidence>
<dbReference type="InterPro" id="IPR036259">
    <property type="entry name" value="MFS_trans_sf"/>
</dbReference>
<dbReference type="Gene3D" id="1.20.1250.20">
    <property type="entry name" value="MFS general substrate transporter like domains"/>
    <property type="match status" value="1"/>
</dbReference>
<keyword evidence="2 6" id="KW-0812">Transmembrane</keyword>
<comment type="subcellular location">
    <subcellularLocation>
        <location evidence="1">Membrane</location>
        <topology evidence="1">Multi-pass membrane protein</topology>
    </subcellularLocation>
</comment>
<evidence type="ECO:0000313" key="7">
    <source>
        <dbReference type="Ensembl" id="ENSLLEP00000005606.1"/>
    </source>
</evidence>
<dbReference type="Ensembl" id="ENSLLET00000005847.1">
    <property type="protein sequence ID" value="ENSLLEP00000005606.1"/>
    <property type="gene ID" value="ENSLLEG00000003554.1"/>
</dbReference>
<evidence type="ECO:0000256" key="2">
    <source>
        <dbReference type="ARBA" id="ARBA00022692"/>
    </source>
</evidence>
<dbReference type="Proteomes" id="UP000694569">
    <property type="component" value="Unplaced"/>
</dbReference>
<dbReference type="InterPro" id="IPR011701">
    <property type="entry name" value="MFS"/>
</dbReference>
<keyword evidence="4 6" id="KW-0472">Membrane</keyword>
<feature type="transmembrane region" description="Helical" evidence="6">
    <location>
        <begin position="155"/>
        <end position="177"/>
    </location>
</feature>
<dbReference type="PANTHER" id="PTHR23507:SF42">
    <property type="entry name" value="SOLUTE CARRIER FAMILY 46 MEMBER 2"/>
    <property type="match status" value="1"/>
</dbReference>
<proteinExistence type="inferred from homology"/>
<dbReference type="GO" id="GO:0022857">
    <property type="term" value="F:transmembrane transporter activity"/>
    <property type="evidence" value="ECO:0007669"/>
    <property type="project" value="InterPro"/>
</dbReference>